<dbReference type="PANTHER" id="PTHR11199:SF0">
    <property type="entry name" value="LD34181P-RELATED"/>
    <property type="match status" value="1"/>
</dbReference>
<dbReference type="GO" id="GO:0005634">
    <property type="term" value="C:nucleus"/>
    <property type="evidence" value="ECO:0007669"/>
    <property type="project" value="TreeGrafter"/>
</dbReference>
<proteinExistence type="inferred from homology"/>
<dbReference type="EMBL" id="CAJOBJ010157791">
    <property type="protein sequence ID" value="CAF4833268.1"/>
    <property type="molecule type" value="Genomic_DNA"/>
</dbReference>
<feature type="non-terminal residue" evidence="2">
    <location>
        <position position="80"/>
    </location>
</feature>
<sequence length="80" mass="9224">VGAAQSEEKGYFHHLLAGKTNIQVLVDQWIDSYQANRDEALIELMQFFLDSSGCKGKLTQTMYLKMEHVDMLRAMTEHFD</sequence>
<dbReference type="GO" id="GO:0000785">
    <property type="term" value="C:chromatin"/>
    <property type="evidence" value="ECO:0007669"/>
    <property type="project" value="TreeGrafter"/>
</dbReference>
<evidence type="ECO:0000313" key="3">
    <source>
        <dbReference type="EMBL" id="CAF4833268.1"/>
    </source>
</evidence>
<dbReference type="GO" id="GO:0008278">
    <property type="term" value="C:cohesin complex"/>
    <property type="evidence" value="ECO:0007669"/>
    <property type="project" value="TreeGrafter"/>
</dbReference>
<gene>
    <name evidence="2" type="ORF">BYL167_LOCUS37457</name>
    <name evidence="3" type="ORF">GIL414_LOCUS48568</name>
</gene>
<evidence type="ECO:0000256" key="1">
    <source>
        <dbReference type="ARBA" id="ARBA00005486"/>
    </source>
</evidence>
<dbReference type="InterPro" id="IPR039662">
    <property type="entry name" value="Cohesin_Scc3/SA"/>
</dbReference>
<organism evidence="2 4">
    <name type="scientific">Rotaria magnacalcarata</name>
    <dbReference type="NCBI Taxonomy" id="392030"/>
    <lineage>
        <taxon>Eukaryota</taxon>
        <taxon>Metazoa</taxon>
        <taxon>Spiralia</taxon>
        <taxon>Gnathifera</taxon>
        <taxon>Rotifera</taxon>
        <taxon>Eurotatoria</taxon>
        <taxon>Bdelloidea</taxon>
        <taxon>Philodinida</taxon>
        <taxon>Philodinidae</taxon>
        <taxon>Rotaria</taxon>
    </lineage>
</organism>
<comment type="similarity">
    <text evidence="1">Belongs to the SCC3 family.</text>
</comment>
<dbReference type="Proteomes" id="UP000681967">
    <property type="component" value="Unassembled WGS sequence"/>
</dbReference>
<evidence type="ECO:0000313" key="4">
    <source>
        <dbReference type="Proteomes" id="UP000681967"/>
    </source>
</evidence>
<dbReference type="PANTHER" id="PTHR11199">
    <property type="entry name" value="STROMAL ANTIGEN"/>
    <property type="match status" value="1"/>
</dbReference>
<feature type="non-terminal residue" evidence="2">
    <location>
        <position position="1"/>
    </location>
</feature>
<dbReference type="GO" id="GO:0007062">
    <property type="term" value="P:sister chromatid cohesion"/>
    <property type="evidence" value="ECO:0007669"/>
    <property type="project" value="TreeGrafter"/>
</dbReference>
<reference evidence="2" key="1">
    <citation type="submission" date="2021-02" db="EMBL/GenBank/DDBJ databases">
        <authorList>
            <person name="Nowell W R."/>
        </authorList>
    </citation>
    <scope>NUCLEOTIDE SEQUENCE</scope>
</reference>
<accession>A0A8S2Y6I6</accession>
<comment type="caution">
    <text evidence="2">The sequence shown here is derived from an EMBL/GenBank/DDBJ whole genome shotgun (WGS) entry which is preliminary data.</text>
</comment>
<name>A0A8S2Y6I6_9BILA</name>
<dbReference type="GO" id="GO:0003682">
    <property type="term" value="F:chromatin binding"/>
    <property type="evidence" value="ECO:0007669"/>
    <property type="project" value="TreeGrafter"/>
</dbReference>
<dbReference type="EMBL" id="CAJOBH010084873">
    <property type="protein sequence ID" value="CAF4534926.1"/>
    <property type="molecule type" value="Genomic_DNA"/>
</dbReference>
<dbReference type="Proteomes" id="UP000681720">
    <property type="component" value="Unassembled WGS sequence"/>
</dbReference>
<protein>
    <submittedName>
        <fullName evidence="2">Uncharacterized protein</fullName>
    </submittedName>
</protein>
<evidence type="ECO:0000313" key="2">
    <source>
        <dbReference type="EMBL" id="CAF4534926.1"/>
    </source>
</evidence>
<dbReference type="AlphaFoldDB" id="A0A8S2Y6I6"/>